<evidence type="ECO:0000256" key="2">
    <source>
        <dbReference type="ARBA" id="ARBA00012438"/>
    </source>
</evidence>
<keyword evidence="4" id="KW-0808">Transferase</keyword>
<dbReference type="InterPro" id="IPR029016">
    <property type="entry name" value="GAF-like_dom_sf"/>
</dbReference>
<dbReference type="PANTHER" id="PTHR41523">
    <property type="entry name" value="TWO-COMPONENT SYSTEM SENSOR PROTEIN"/>
    <property type="match status" value="1"/>
</dbReference>
<dbReference type="InterPro" id="IPR036890">
    <property type="entry name" value="HATPase_C_sf"/>
</dbReference>
<evidence type="ECO:0000256" key="7">
    <source>
        <dbReference type="ARBA" id="ARBA00022840"/>
    </source>
</evidence>
<dbReference type="InterPro" id="IPR003018">
    <property type="entry name" value="GAF"/>
</dbReference>
<accession>A0A917DHL3</accession>
<name>A0A917DHL3_9SPHN</name>
<dbReference type="OrthoDB" id="136506at2"/>
<dbReference type="SMART" id="SM00911">
    <property type="entry name" value="HWE_HK"/>
    <property type="match status" value="1"/>
</dbReference>
<evidence type="ECO:0000256" key="3">
    <source>
        <dbReference type="ARBA" id="ARBA00022553"/>
    </source>
</evidence>
<keyword evidence="10" id="KW-1185">Reference proteome</keyword>
<dbReference type="RefSeq" id="WP_082924403.1">
    <property type="nucleotide sequence ID" value="NZ_BMIO01000002.1"/>
</dbReference>
<dbReference type="InterPro" id="IPR011102">
    <property type="entry name" value="Sig_transdc_His_kinase_HWE"/>
</dbReference>
<dbReference type="Pfam" id="PF01590">
    <property type="entry name" value="GAF"/>
    <property type="match status" value="1"/>
</dbReference>
<dbReference type="GO" id="GO:0005524">
    <property type="term" value="F:ATP binding"/>
    <property type="evidence" value="ECO:0007669"/>
    <property type="project" value="UniProtKB-KW"/>
</dbReference>
<comment type="catalytic activity">
    <reaction evidence="1">
        <text>ATP + protein L-histidine = ADP + protein N-phospho-L-histidine.</text>
        <dbReference type="EC" id="2.7.13.3"/>
    </reaction>
</comment>
<protein>
    <recommendedName>
        <fullName evidence="2">histidine kinase</fullName>
        <ecNumber evidence="2">2.7.13.3</ecNumber>
    </recommendedName>
</protein>
<keyword evidence="5" id="KW-0547">Nucleotide-binding</keyword>
<reference evidence="9 10" key="1">
    <citation type="journal article" date="2014" name="Int. J. Syst. Evol. Microbiol.">
        <title>Complete genome sequence of Corynebacterium casei LMG S-19264T (=DSM 44701T), isolated from a smear-ripened cheese.</title>
        <authorList>
            <consortium name="US DOE Joint Genome Institute (JGI-PGF)"/>
            <person name="Walter F."/>
            <person name="Albersmeier A."/>
            <person name="Kalinowski J."/>
            <person name="Ruckert C."/>
        </authorList>
    </citation>
    <scope>NUCLEOTIDE SEQUENCE [LARGE SCALE GENOMIC DNA]</scope>
    <source>
        <strain evidence="9 10">CGMCC 1.15358</strain>
    </source>
</reference>
<keyword evidence="6" id="KW-0418">Kinase</keyword>
<evidence type="ECO:0000313" key="9">
    <source>
        <dbReference type="EMBL" id="GGD36012.1"/>
    </source>
</evidence>
<dbReference type="EMBL" id="BMIO01000002">
    <property type="protein sequence ID" value="GGD36012.1"/>
    <property type="molecule type" value="Genomic_DNA"/>
</dbReference>
<dbReference type="Gene3D" id="3.30.450.40">
    <property type="match status" value="1"/>
</dbReference>
<dbReference type="PANTHER" id="PTHR41523:SF8">
    <property type="entry name" value="ETHYLENE RESPONSE SENSOR PROTEIN"/>
    <property type="match status" value="1"/>
</dbReference>
<dbReference type="Pfam" id="PF07536">
    <property type="entry name" value="HWE_HK"/>
    <property type="match status" value="1"/>
</dbReference>
<keyword evidence="7" id="KW-0067">ATP-binding</keyword>
<dbReference type="Gene3D" id="3.30.565.10">
    <property type="entry name" value="Histidine kinase-like ATPase, C-terminal domain"/>
    <property type="match status" value="1"/>
</dbReference>
<comment type="caution">
    <text evidence="9">The sequence shown here is derived from an EMBL/GenBank/DDBJ whole genome shotgun (WGS) entry which is preliminary data.</text>
</comment>
<proteinExistence type="predicted"/>
<feature type="domain" description="Signal transduction histidine kinase HWE region" evidence="8">
    <location>
        <begin position="178"/>
        <end position="256"/>
    </location>
</feature>
<dbReference type="EC" id="2.7.13.3" evidence="2"/>
<evidence type="ECO:0000313" key="10">
    <source>
        <dbReference type="Proteomes" id="UP000598997"/>
    </source>
</evidence>
<dbReference type="SUPFAM" id="SSF55781">
    <property type="entry name" value="GAF domain-like"/>
    <property type="match status" value="1"/>
</dbReference>
<evidence type="ECO:0000256" key="5">
    <source>
        <dbReference type="ARBA" id="ARBA00022741"/>
    </source>
</evidence>
<evidence type="ECO:0000256" key="4">
    <source>
        <dbReference type="ARBA" id="ARBA00022679"/>
    </source>
</evidence>
<keyword evidence="3" id="KW-0597">Phosphoprotein</keyword>
<sequence length="368" mass="40249">MEIFEGLRNNALSRIAHGDPSGEILADIAMHFMDRFPRTTAGVTSLDRTTLAFASGIFPTVSPAFGDALAGIRVADEPGSCARSVARGETVDVPDVPSDERFAPEWRDLCVGFDMTAMTSFPAAQRDGTVLGTFVVVYDPQTPLDYQTRRLAEQYAQLCGFILAYRRREDGHELIVGELEHRTRNLINTIGALVYSTLKANPEMERFRKVLDGRLSAMARAHSLALSPGNTDLRQLLVDTLAPYSIDHHLNIEGPKLLLSEQSAVAFCLATHELATNAVKYGSLSRSGGRIDVTWDYDPDAEAGFRFDWVESGGPQVVTPTRQGFGQRTIHAGLASAFDAKVEVDYPAEGFRLSLTAPRSLRLGSMVN</sequence>
<dbReference type="Proteomes" id="UP000598997">
    <property type="component" value="Unassembled WGS sequence"/>
</dbReference>
<organism evidence="9 10">
    <name type="scientific">Croceicoccus pelagius</name>
    <dbReference type="NCBI Taxonomy" id="1703341"/>
    <lineage>
        <taxon>Bacteria</taxon>
        <taxon>Pseudomonadati</taxon>
        <taxon>Pseudomonadota</taxon>
        <taxon>Alphaproteobacteria</taxon>
        <taxon>Sphingomonadales</taxon>
        <taxon>Erythrobacteraceae</taxon>
        <taxon>Croceicoccus</taxon>
    </lineage>
</organism>
<evidence type="ECO:0000256" key="1">
    <source>
        <dbReference type="ARBA" id="ARBA00000085"/>
    </source>
</evidence>
<evidence type="ECO:0000259" key="8">
    <source>
        <dbReference type="SMART" id="SM00911"/>
    </source>
</evidence>
<dbReference type="AlphaFoldDB" id="A0A917DHL3"/>
<evidence type="ECO:0000256" key="6">
    <source>
        <dbReference type="ARBA" id="ARBA00022777"/>
    </source>
</evidence>
<gene>
    <name evidence="9" type="ORF">GCM10010989_07650</name>
</gene>
<dbReference type="GO" id="GO:0004673">
    <property type="term" value="F:protein histidine kinase activity"/>
    <property type="evidence" value="ECO:0007669"/>
    <property type="project" value="UniProtKB-EC"/>
</dbReference>